<dbReference type="GeneID" id="90990037"/>
<dbReference type="eggNOG" id="COG1280">
    <property type="taxonomic scope" value="Bacteria"/>
</dbReference>
<reference evidence="8" key="1">
    <citation type="submission" date="2012-02" db="EMBL/GenBank/DDBJ databases">
        <title>Complete sequence of Mesorhizobium australicum WSM2073.</title>
        <authorList>
            <person name="Lucas S."/>
            <person name="Han J."/>
            <person name="Lapidus A."/>
            <person name="Cheng J.-F."/>
            <person name="Goodwin L."/>
            <person name="Pitluck S."/>
            <person name="Peters L."/>
            <person name="Gu W."/>
            <person name="Detter J.C."/>
            <person name="Han C."/>
            <person name="Tapia R."/>
            <person name="Land M."/>
            <person name="Hauser L."/>
            <person name="Kyrpides N."/>
            <person name="Ivanova N."/>
            <person name="Pagani I."/>
            <person name="Reeve W.G."/>
            <person name="Howieson J.G."/>
            <person name="Tiwari R.P."/>
            <person name="O'Hara G.W."/>
            <person name="Atkins C.A."/>
            <person name="Ronson C.W."/>
            <person name="Nandasena K.G."/>
            <person name="Woyke T."/>
        </authorList>
    </citation>
    <scope>NUCLEOTIDE SEQUENCE [LARGE SCALE GENOMIC DNA]</scope>
    <source>
        <strain evidence="8">LMG 24608 / HAMBI 3006 / WSM2073</strain>
    </source>
</reference>
<feature type="transmembrane region" description="Helical" evidence="6">
    <location>
        <begin position="204"/>
        <end position="223"/>
    </location>
</feature>
<proteinExistence type="predicted"/>
<comment type="subcellular location">
    <subcellularLocation>
        <location evidence="1">Cell membrane</location>
        <topology evidence="1">Multi-pass membrane protein</topology>
    </subcellularLocation>
</comment>
<evidence type="ECO:0000256" key="2">
    <source>
        <dbReference type="ARBA" id="ARBA00022475"/>
    </source>
</evidence>
<dbReference type="STRING" id="754035.Mesau_02576"/>
<feature type="transmembrane region" description="Helical" evidence="6">
    <location>
        <begin position="171"/>
        <end position="192"/>
    </location>
</feature>
<accession>L0KLM4</accession>
<evidence type="ECO:0000313" key="7">
    <source>
        <dbReference type="EMBL" id="AGB44998.1"/>
    </source>
</evidence>
<evidence type="ECO:0000256" key="1">
    <source>
        <dbReference type="ARBA" id="ARBA00004651"/>
    </source>
</evidence>
<keyword evidence="4 6" id="KW-1133">Transmembrane helix</keyword>
<evidence type="ECO:0000256" key="5">
    <source>
        <dbReference type="ARBA" id="ARBA00023136"/>
    </source>
</evidence>
<evidence type="ECO:0000256" key="4">
    <source>
        <dbReference type="ARBA" id="ARBA00022989"/>
    </source>
</evidence>
<organism evidence="7 8">
    <name type="scientific">Mesorhizobium australicum (strain HAMBI 3006 / LMG 24608 / WSM2073)</name>
    <dbReference type="NCBI Taxonomy" id="754035"/>
    <lineage>
        <taxon>Bacteria</taxon>
        <taxon>Pseudomonadati</taxon>
        <taxon>Pseudomonadota</taxon>
        <taxon>Alphaproteobacteria</taxon>
        <taxon>Hyphomicrobiales</taxon>
        <taxon>Phyllobacteriaceae</taxon>
        <taxon>Mesorhizobium</taxon>
    </lineage>
</organism>
<keyword evidence="3 6" id="KW-0812">Transmembrane</keyword>
<evidence type="ECO:0000313" key="8">
    <source>
        <dbReference type="Proteomes" id="UP000010998"/>
    </source>
</evidence>
<dbReference type="KEGG" id="mam:Mesau_02576"/>
<keyword evidence="5 6" id="KW-0472">Membrane</keyword>
<dbReference type="PIRSF" id="PIRSF006324">
    <property type="entry name" value="LeuE"/>
    <property type="match status" value="1"/>
</dbReference>
<feature type="transmembrane region" description="Helical" evidence="6">
    <location>
        <begin position="52"/>
        <end position="75"/>
    </location>
</feature>
<dbReference type="PANTHER" id="PTHR30086">
    <property type="entry name" value="ARGININE EXPORTER PROTEIN ARGO"/>
    <property type="match status" value="1"/>
</dbReference>
<feature type="transmembrane region" description="Helical" evidence="6">
    <location>
        <begin position="131"/>
        <end position="151"/>
    </location>
</feature>
<dbReference type="Proteomes" id="UP000010998">
    <property type="component" value="Chromosome"/>
</dbReference>
<dbReference type="HOGENOM" id="CLU_079569_3_1_5"/>
<name>L0KLM4_MESAW</name>
<keyword evidence="8" id="KW-1185">Reference proteome</keyword>
<protein>
    <submittedName>
        <fullName evidence="7">Putative threonine efflux protein</fullName>
    </submittedName>
</protein>
<sequence>MNAPNRLGPRRCKIDPNLWFAFLGTVILLQMPPGPDSMLVMARGIGQGRGVALFTVVGMTLGAGMVQLPLVALGVSSLLRASPLAFDTLRWAGAAYLVWLGISLLSDTKSDLDLDCVERVGPLAAMREGMIANLINPWPMTFMIAFLPQFVDPNRGSVWFQMLMLGATQKLTGVLVLGTYAVASGVLGEWVMRRPRVRLWQQRIAGCFIVGLGIRMAVGGGAGK</sequence>
<evidence type="ECO:0000256" key="3">
    <source>
        <dbReference type="ARBA" id="ARBA00022692"/>
    </source>
</evidence>
<dbReference type="Pfam" id="PF01810">
    <property type="entry name" value="LysE"/>
    <property type="match status" value="1"/>
</dbReference>
<dbReference type="RefSeq" id="WP_015316437.1">
    <property type="nucleotide sequence ID" value="NC_019973.1"/>
</dbReference>
<dbReference type="GO" id="GO:0015171">
    <property type="term" value="F:amino acid transmembrane transporter activity"/>
    <property type="evidence" value="ECO:0007669"/>
    <property type="project" value="TreeGrafter"/>
</dbReference>
<keyword evidence="2" id="KW-1003">Cell membrane</keyword>
<dbReference type="AlphaFoldDB" id="L0KLM4"/>
<dbReference type="GO" id="GO:0005886">
    <property type="term" value="C:plasma membrane"/>
    <property type="evidence" value="ECO:0007669"/>
    <property type="project" value="UniProtKB-SubCell"/>
</dbReference>
<dbReference type="PANTHER" id="PTHR30086:SF20">
    <property type="entry name" value="ARGININE EXPORTER PROTEIN ARGO-RELATED"/>
    <property type="match status" value="1"/>
</dbReference>
<evidence type="ECO:0000256" key="6">
    <source>
        <dbReference type="SAM" id="Phobius"/>
    </source>
</evidence>
<gene>
    <name evidence="7" type="ordered locus">Mesau_02576</name>
</gene>
<dbReference type="InterPro" id="IPR001123">
    <property type="entry name" value="LeuE-type"/>
</dbReference>
<dbReference type="EMBL" id="CP003358">
    <property type="protein sequence ID" value="AGB44998.1"/>
    <property type="molecule type" value="Genomic_DNA"/>
</dbReference>